<dbReference type="EMBL" id="JAINUF010000001">
    <property type="protein sequence ID" value="KAJ8380094.1"/>
    <property type="molecule type" value="Genomic_DNA"/>
</dbReference>
<keyword evidence="3" id="KW-1185">Reference proteome</keyword>
<feature type="compositionally biased region" description="Basic and acidic residues" evidence="1">
    <location>
        <begin position="1"/>
        <end position="18"/>
    </location>
</feature>
<proteinExistence type="predicted"/>
<evidence type="ECO:0000313" key="2">
    <source>
        <dbReference type="EMBL" id="KAJ8380094.1"/>
    </source>
</evidence>
<gene>
    <name evidence="2" type="ORF">SKAU_G00008720</name>
</gene>
<protein>
    <submittedName>
        <fullName evidence="2">Uncharacterized protein</fullName>
    </submittedName>
</protein>
<comment type="caution">
    <text evidence="2">The sequence shown here is derived from an EMBL/GenBank/DDBJ whole genome shotgun (WGS) entry which is preliminary data.</text>
</comment>
<feature type="region of interest" description="Disordered" evidence="1">
    <location>
        <begin position="1"/>
        <end position="32"/>
    </location>
</feature>
<evidence type="ECO:0000256" key="1">
    <source>
        <dbReference type="SAM" id="MobiDB-lite"/>
    </source>
</evidence>
<evidence type="ECO:0000313" key="3">
    <source>
        <dbReference type="Proteomes" id="UP001152622"/>
    </source>
</evidence>
<organism evidence="2 3">
    <name type="scientific">Synaphobranchus kaupii</name>
    <name type="common">Kaup's arrowtooth eel</name>
    <dbReference type="NCBI Taxonomy" id="118154"/>
    <lineage>
        <taxon>Eukaryota</taxon>
        <taxon>Metazoa</taxon>
        <taxon>Chordata</taxon>
        <taxon>Craniata</taxon>
        <taxon>Vertebrata</taxon>
        <taxon>Euteleostomi</taxon>
        <taxon>Actinopterygii</taxon>
        <taxon>Neopterygii</taxon>
        <taxon>Teleostei</taxon>
        <taxon>Anguilliformes</taxon>
        <taxon>Synaphobranchidae</taxon>
        <taxon>Synaphobranchus</taxon>
    </lineage>
</organism>
<accession>A0A9Q1GAS9</accession>
<dbReference type="AlphaFoldDB" id="A0A9Q1GAS9"/>
<sequence>MHNARRRETATYRRDTHPELGPTSPAQLPGATEWAGGIKSLSVPQGTHSAAAMMRGSLPRKFYSASPSRWALVSRTDRQGMPEQREGNILNDAYLRCDFTL</sequence>
<name>A0A9Q1GAS9_SYNKA</name>
<reference evidence="2" key="1">
    <citation type="journal article" date="2023" name="Science">
        <title>Genome structures resolve the early diversification of teleost fishes.</title>
        <authorList>
            <person name="Parey E."/>
            <person name="Louis A."/>
            <person name="Montfort J."/>
            <person name="Bouchez O."/>
            <person name="Roques C."/>
            <person name="Iampietro C."/>
            <person name="Lluch J."/>
            <person name="Castinel A."/>
            <person name="Donnadieu C."/>
            <person name="Desvignes T."/>
            <person name="Floi Bucao C."/>
            <person name="Jouanno E."/>
            <person name="Wen M."/>
            <person name="Mejri S."/>
            <person name="Dirks R."/>
            <person name="Jansen H."/>
            <person name="Henkel C."/>
            <person name="Chen W.J."/>
            <person name="Zahm M."/>
            <person name="Cabau C."/>
            <person name="Klopp C."/>
            <person name="Thompson A.W."/>
            <person name="Robinson-Rechavi M."/>
            <person name="Braasch I."/>
            <person name="Lecointre G."/>
            <person name="Bobe J."/>
            <person name="Postlethwait J.H."/>
            <person name="Berthelot C."/>
            <person name="Roest Crollius H."/>
            <person name="Guiguen Y."/>
        </authorList>
    </citation>
    <scope>NUCLEOTIDE SEQUENCE</scope>
    <source>
        <strain evidence="2">WJC10195</strain>
    </source>
</reference>
<dbReference type="Proteomes" id="UP001152622">
    <property type="component" value="Chromosome 1"/>
</dbReference>